<dbReference type="GO" id="GO:0016787">
    <property type="term" value="F:hydrolase activity"/>
    <property type="evidence" value="ECO:0007669"/>
    <property type="project" value="UniProtKB-KW"/>
</dbReference>
<keyword evidence="2" id="KW-1185">Reference proteome</keyword>
<dbReference type="EC" id="3.1.2.-" evidence="1"/>
<name>A0ABW1R2E6_9ACTN</name>
<dbReference type="Pfam" id="PF13279">
    <property type="entry name" value="4HBT_2"/>
    <property type="match status" value="1"/>
</dbReference>
<protein>
    <submittedName>
        <fullName evidence="1">Acyl-CoA thioesterase</fullName>
        <ecNumber evidence="1">3.1.2.-</ecNumber>
    </submittedName>
</protein>
<reference evidence="2" key="1">
    <citation type="journal article" date="2019" name="Int. J. Syst. Evol. Microbiol.">
        <title>The Global Catalogue of Microorganisms (GCM) 10K type strain sequencing project: providing services to taxonomists for standard genome sequencing and annotation.</title>
        <authorList>
            <consortium name="The Broad Institute Genomics Platform"/>
            <consortium name="The Broad Institute Genome Sequencing Center for Infectious Disease"/>
            <person name="Wu L."/>
            <person name="Ma J."/>
        </authorList>
    </citation>
    <scope>NUCLEOTIDE SEQUENCE [LARGE SCALE GENOMIC DNA]</scope>
    <source>
        <strain evidence="2">DFY28</strain>
    </source>
</reference>
<gene>
    <name evidence="1" type="ORF">ACFPWU_13965</name>
</gene>
<keyword evidence="1" id="KW-0378">Hydrolase</keyword>
<comment type="caution">
    <text evidence="1">The sequence shown here is derived from an EMBL/GenBank/DDBJ whole genome shotgun (WGS) entry which is preliminary data.</text>
</comment>
<dbReference type="Proteomes" id="UP001596098">
    <property type="component" value="Unassembled WGS sequence"/>
</dbReference>
<dbReference type="RefSeq" id="WP_128219180.1">
    <property type="nucleotide sequence ID" value="NZ_CP034929.1"/>
</dbReference>
<dbReference type="SUPFAM" id="SSF54637">
    <property type="entry name" value="Thioesterase/thiol ester dehydrase-isomerase"/>
    <property type="match status" value="1"/>
</dbReference>
<evidence type="ECO:0000313" key="1">
    <source>
        <dbReference type="EMBL" id="MFC6154771.1"/>
    </source>
</evidence>
<dbReference type="EMBL" id="JBHSQI010000009">
    <property type="protein sequence ID" value="MFC6154771.1"/>
    <property type="molecule type" value="Genomic_DNA"/>
</dbReference>
<dbReference type="PANTHER" id="PTHR12475:SF4">
    <property type="entry name" value="PROTEIN THEM6"/>
    <property type="match status" value="1"/>
</dbReference>
<organism evidence="1 2">
    <name type="scientific">Nocardioides yefusunii</name>
    <dbReference type="NCBI Taxonomy" id="2500546"/>
    <lineage>
        <taxon>Bacteria</taxon>
        <taxon>Bacillati</taxon>
        <taxon>Actinomycetota</taxon>
        <taxon>Actinomycetes</taxon>
        <taxon>Propionibacteriales</taxon>
        <taxon>Nocardioidaceae</taxon>
        <taxon>Nocardioides</taxon>
    </lineage>
</organism>
<dbReference type="PANTHER" id="PTHR12475">
    <property type="match status" value="1"/>
</dbReference>
<sequence>MNLYARLLHLFTFGRRRPEISIWDVARTPFRVLPNDLDINMHMNNGRYLTLLDIARIDMMVRSGAWKKAMDAGWYGVVASQDIKYLTSLKPFQKFEVHTRMIGHDGKNMLVEQKFMVGEKTYAIATVKTRWLYRKGGSVPISEMPQVVGEFPEHFGLISA</sequence>
<proteinExistence type="predicted"/>
<dbReference type="InterPro" id="IPR051490">
    <property type="entry name" value="THEM6_lcsJ_thioesterase"/>
</dbReference>
<evidence type="ECO:0000313" key="2">
    <source>
        <dbReference type="Proteomes" id="UP001596098"/>
    </source>
</evidence>
<dbReference type="InterPro" id="IPR029069">
    <property type="entry name" value="HotDog_dom_sf"/>
</dbReference>
<dbReference type="Gene3D" id="3.10.129.10">
    <property type="entry name" value="Hotdog Thioesterase"/>
    <property type="match status" value="1"/>
</dbReference>
<dbReference type="CDD" id="cd00586">
    <property type="entry name" value="4HBT"/>
    <property type="match status" value="1"/>
</dbReference>
<accession>A0ABW1R2E6</accession>